<comment type="caution">
    <text evidence="2">The sequence shown here is derived from an EMBL/GenBank/DDBJ whole genome shotgun (WGS) entry which is preliminary data.</text>
</comment>
<dbReference type="Pfam" id="PF13193">
    <property type="entry name" value="AMP-binding_C"/>
    <property type="match status" value="2"/>
</dbReference>
<dbReference type="Pfam" id="PF00668">
    <property type="entry name" value="Condensation"/>
    <property type="match status" value="1"/>
</dbReference>
<dbReference type="InterPro" id="IPR000873">
    <property type="entry name" value="AMP-dep_synth/lig_dom"/>
</dbReference>
<dbReference type="InterPro" id="IPR045851">
    <property type="entry name" value="AMP-bd_C_sf"/>
</dbReference>
<organism evidence="2 3">
    <name type="scientific">Yasminevirus sp. GU-2018</name>
    <dbReference type="NCBI Taxonomy" id="2420051"/>
    <lineage>
        <taxon>Viruses</taxon>
        <taxon>Varidnaviria</taxon>
        <taxon>Bamfordvirae</taxon>
        <taxon>Nucleocytoviricota</taxon>
        <taxon>Megaviricetes</taxon>
        <taxon>Imitervirales</taxon>
        <taxon>Mimiviridae</taxon>
        <taxon>Klosneuvirinae</taxon>
        <taxon>Yasminevirus</taxon>
        <taxon>Yasminevirus saudimassiliense</taxon>
    </lineage>
</organism>
<reference evidence="2 3" key="1">
    <citation type="submission" date="2018-10" db="EMBL/GenBank/DDBJ databases">
        <authorList>
            <consortium name="IHU Genomes"/>
        </authorList>
    </citation>
    <scope>NUCLEOTIDE SEQUENCE [LARGE SCALE GENOMIC DNA]</scope>
    <source>
        <strain evidence="2 3">A1</strain>
    </source>
</reference>
<dbReference type="PROSITE" id="PS50075">
    <property type="entry name" value="CARRIER"/>
    <property type="match status" value="2"/>
</dbReference>
<evidence type="ECO:0000313" key="3">
    <source>
        <dbReference type="Proteomes" id="UP000594342"/>
    </source>
</evidence>
<dbReference type="SUPFAM" id="SSF52777">
    <property type="entry name" value="CoA-dependent acyltransferases"/>
    <property type="match status" value="2"/>
</dbReference>
<keyword evidence="3" id="KW-1185">Reference proteome</keyword>
<dbReference type="InterPro" id="IPR036736">
    <property type="entry name" value="ACP-like_sf"/>
</dbReference>
<feature type="domain" description="Carrier" evidence="1">
    <location>
        <begin position="500"/>
        <end position="574"/>
    </location>
</feature>
<accession>A0A5K0U702</accession>
<dbReference type="Gene3D" id="1.10.1200.10">
    <property type="entry name" value="ACP-like"/>
    <property type="match status" value="2"/>
</dbReference>
<dbReference type="PANTHER" id="PTHR45527">
    <property type="entry name" value="NONRIBOSOMAL PEPTIDE SYNTHETASE"/>
    <property type="match status" value="1"/>
</dbReference>
<dbReference type="EMBL" id="UPSH01000001">
    <property type="protein sequence ID" value="VBB17590.1"/>
    <property type="molecule type" value="Genomic_DNA"/>
</dbReference>
<name>A0A5K0U702_9VIRU</name>
<dbReference type="GO" id="GO:0043041">
    <property type="term" value="P:amino acid activation for nonribosomal peptide biosynthetic process"/>
    <property type="evidence" value="ECO:0007669"/>
    <property type="project" value="TreeGrafter"/>
</dbReference>
<feature type="domain" description="Carrier" evidence="1">
    <location>
        <begin position="1544"/>
        <end position="1619"/>
    </location>
</feature>
<dbReference type="Gene3D" id="3.30.559.30">
    <property type="entry name" value="Nonribosomal peptide synthetase, condensation domain"/>
    <property type="match status" value="1"/>
</dbReference>
<proteinExistence type="predicted"/>
<dbReference type="CDD" id="cd05930">
    <property type="entry name" value="A_NRPS"/>
    <property type="match status" value="2"/>
</dbReference>
<dbReference type="NCBIfam" id="NF003417">
    <property type="entry name" value="PRK04813.1"/>
    <property type="match status" value="2"/>
</dbReference>
<sequence>MFLFDEFEKVCGAFSHNTAIVFGETKLSYKDLLDLVGKIHKKIKQYHKIPIGFYLDRGSNMIATMLAVLKADCFYVPLDKNYPTERLNHIINDSGIKVLITDQNETPLRFEGSVISLNDLDLSEKVESTVETKRLDNTLDNTLDSKLAYIIYTSGTTGKPKGVVIRDDSLLNLIQSAIKRLDVSEKSRVFHYTSIGFDAAGWDIYIALLSGGQLHIAEQCITTSPMDCHAYIVKNDVTFVTTTPAFLAGMQAEPIKSLRTLVVMGDMADVKNMKMWAKNTNVYNGYGPTETTIGATIHKYSEGDSSNNIGKPFDGYTIYILDENMKECDFSVDGEMYIGGCGVADGYWNNPDLTNQKFVNTKFGRLYRTGDLAKMLPNGDVEFIGRTDNQIKINGVRIELEEIEAIISGVPNVASVSVVYNREHKRLCAFYKLMKDTDMHTIDEIKLTLTERLHRAVVPQIFHKVDKFYLTPNGKIDKRVLLSISEELIQQYKKGVNIQHPTTKEEEALLSAFKHVLIVEDIGIDANYFELGGDSLRLGLIRRALNVRGFDICILDLYRYPTVKSCSERIKPLSSDTRRTVCGVEQHHLTPHQTSLWKFQKIYPEDSSYNTVNVVELSSNVDKNRLASAIKKVMNKHKLLLIKNVRENTSADYPIFEIGTYDDELMVEETKDLNKDVTSMVERPFNLETDSKLFRLSILFDPIKSLYYLVFIKHQIISDAHSEAVIMKDLIDFYNGVGADHKTENKTYFDYISECDAKFKDEKERNRTYWSNILKECPDTTLPTQRGKCDTSTSDDIRIVETEIIDLKGRIDELCKRSNVTPFVFLMTAFNVLISKYLQSNDVVVGTQIADRDDLDYKDVVGLMVNTLILRNKIDCNADIVSVLKQASQNFCDALDHKNTTFEDLLGFYGKSVDLMFVMQNSELACTPIFDDITSRVVTVDKNTSAFQLYVEVYPQRNDAGECRYLVKTRYSTQFEKEFIVTMMNSFTAIVEDICKNARVGSECTISNIRYQLRDVVLLNIDPEIKSIAETETVVSLLRRRVLETPNAVAVRHSTDVHNYLDTAITYFELWRMIEKMENSLKTKLGVRSGDVVGVKLKRGVRYLVTVLAVLKIGGCYVPIDADFPQERVTLITDDCNAKIMIDSDVYNSLVDTKSETFDDTLDKTLYRTMDSKIDTKSEDRAYIIYTSGSTGRPKGCIVTNNSIVNVLEFFKRELKLTPRDRVWALTTISFDIAVLELFLPLVTGCELLLCPPCVSSNPIQLVDWINRDKPTVLQATPTQFSLIGDHIQRNTDMRILIGGEAVTQKLAKHLFRITDKIYNVYGPSETTIWSTVKQLRETDETVTIGKPISNTVCVVVGSDKKPVPKNCVGELCIGGIGVSQGYLNRPDLNSEKFITIDINNLSCSVYRTGDLVKITPHDEIEYIGRTDFQIKIRGHRIELEEIIHAIESHEDVDRATVSVRKSLTGDDHLIGYYVGRQQGEDDSRNINTYLRSRLPVYMVPSRLIWVPRFPETLNGKIDSNKLPNPFDPSQRDIQYVSSCRMVEPSTETEKVLHDIFQQVMGLSGPISIRESVLNLGASSIMYPIFVAKIRKAFSKEITIQNFLKHSTVEECAKFIDSL</sequence>
<dbReference type="InterPro" id="IPR010071">
    <property type="entry name" value="AA_adenyl_dom"/>
</dbReference>
<dbReference type="Proteomes" id="UP000594342">
    <property type="component" value="Unassembled WGS sequence"/>
</dbReference>
<dbReference type="Gene3D" id="3.40.50.12780">
    <property type="entry name" value="N-terminal domain of ligase-like"/>
    <property type="match status" value="2"/>
</dbReference>
<gene>
    <name evidence="2" type="ORF">YASMINEVIRUS_53</name>
</gene>
<dbReference type="InterPro" id="IPR020845">
    <property type="entry name" value="AMP-binding_CS"/>
</dbReference>
<dbReference type="InterPro" id="IPR042099">
    <property type="entry name" value="ANL_N_sf"/>
</dbReference>
<dbReference type="Gene3D" id="3.30.300.30">
    <property type="match status" value="2"/>
</dbReference>
<protein>
    <submittedName>
        <fullName evidence="2">NcpA</fullName>
    </submittedName>
</protein>
<dbReference type="Gene3D" id="3.30.559.10">
    <property type="entry name" value="Chloramphenicol acetyltransferase-like domain"/>
    <property type="match status" value="1"/>
</dbReference>
<dbReference type="Pfam" id="PF00550">
    <property type="entry name" value="PP-binding"/>
    <property type="match status" value="2"/>
</dbReference>
<dbReference type="GO" id="GO:0031177">
    <property type="term" value="F:phosphopantetheine binding"/>
    <property type="evidence" value="ECO:0007669"/>
    <property type="project" value="TreeGrafter"/>
</dbReference>
<dbReference type="InterPro" id="IPR023213">
    <property type="entry name" value="CAT-like_dom_sf"/>
</dbReference>
<dbReference type="InterPro" id="IPR009081">
    <property type="entry name" value="PP-bd_ACP"/>
</dbReference>
<dbReference type="PANTHER" id="PTHR45527:SF1">
    <property type="entry name" value="FATTY ACID SYNTHASE"/>
    <property type="match status" value="1"/>
</dbReference>
<dbReference type="NCBIfam" id="TIGR01733">
    <property type="entry name" value="AA-adenyl-dom"/>
    <property type="match status" value="2"/>
</dbReference>
<dbReference type="GO" id="GO:0044550">
    <property type="term" value="P:secondary metabolite biosynthetic process"/>
    <property type="evidence" value="ECO:0007669"/>
    <property type="project" value="TreeGrafter"/>
</dbReference>
<dbReference type="Pfam" id="PF00501">
    <property type="entry name" value="AMP-binding"/>
    <property type="match status" value="2"/>
</dbReference>
<dbReference type="SUPFAM" id="SSF56801">
    <property type="entry name" value="Acetyl-CoA synthetase-like"/>
    <property type="match status" value="2"/>
</dbReference>
<dbReference type="InterPro" id="IPR001242">
    <property type="entry name" value="Condensation_dom"/>
</dbReference>
<dbReference type="GO" id="GO:0003824">
    <property type="term" value="F:catalytic activity"/>
    <property type="evidence" value="ECO:0007669"/>
    <property type="project" value="InterPro"/>
</dbReference>
<dbReference type="SUPFAM" id="SSF47336">
    <property type="entry name" value="ACP-like"/>
    <property type="match status" value="2"/>
</dbReference>
<dbReference type="InterPro" id="IPR025110">
    <property type="entry name" value="AMP-bd_C"/>
</dbReference>
<evidence type="ECO:0000313" key="2">
    <source>
        <dbReference type="EMBL" id="VBB17590.1"/>
    </source>
</evidence>
<dbReference type="PROSITE" id="PS00455">
    <property type="entry name" value="AMP_BINDING"/>
    <property type="match status" value="2"/>
</dbReference>
<evidence type="ECO:0000259" key="1">
    <source>
        <dbReference type="PROSITE" id="PS50075"/>
    </source>
</evidence>